<evidence type="ECO:0000259" key="14">
    <source>
        <dbReference type="Pfam" id="PF19031"/>
    </source>
</evidence>
<dbReference type="InterPro" id="IPR050131">
    <property type="entry name" value="Peptidase_S8_subtilisin-like"/>
</dbReference>
<dbReference type="Pfam" id="PF02225">
    <property type="entry name" value="PA"/>
    <property type="match status" value="1"/>
</dbReference>
<feature type="region of interest" description="Disordered" evidence="9">
    <location>
        <begin position="1578"/>
        <end position="1602"/>
    </location>
</feature>
<dbReference type="Gene3D" id="3.50.30.30">
    <property type="match status" value="1"/>
</dbReference>
<keyword evidence="16" id="KW-1185">Reference proteome</keyword>
<evidence type="ECO:0000256" key="1">
    <source>
        <dbReference type="ARBA" id="ARBA00011073"/>
    </source>
</evidence>
<dbReference type="PANTHER" id="PTHR43806">
    <property type="entry name" value="PEPTIDASE S8"/>
    <property type="match status" value="1"/>
</dbReference>
<evidence type="ECO:0000259" key="11">
    <source>
        <dbReference type="Pfam" id="PF00082"/>
    </source>
</evidence>
<dbReference type="CDD" id="cd02124">
    <property type="entry name" value="PA_PoS1_like"/>
    <property type="match status" value="1"/>
</dbReference>
<feature type="region of interest" description="Disordered" evidence="9">
    <location>
        <begin position="1043"/>
        <end position="1070"/>
    </location>
</feature>
<gene>
    <name evidence="15" type="ORF">NP233_g11597</name>
</gene>
<comment type="similarity">
    <text evidence="1 8">Belongs to the peptidase S8 family.</text>
</comment>
<dbReference type="SUPFAM" id="SSF52743">
    <property type="entry name" value="Subtilisin-like"/>
    <property type="match status" value="1"/>
</dbReference>
<keyword evidence="6 8" id="KW-0720">Serine protease</keyword>
<dbReference type="CDD" id="cd07489">
    <property type="entry name" value="Peptidases_S8_5"/>
    <property type="match status" value="1"/>
</dbReference>
<feature type="compositionally biased region" description="Polar residues" evidence="9">
    <location>
        <begin position="1579"/>
        <end position="1589"/>
    </location>
</feature>
<evidence type="ECO:0000256" key="5">
    <source>
        <dbReference type="ARBA" id="ARBA00022801"/>
    </source>
</evidence>
<organism evidence="15 16">
    <name type="scientific">Leucocoprinus birnbaumii</name>
    <dbReference type="NCBI Taxonomy" id="56174"/>
    <lineage>
        <taxon>Eukaryota</taxon>
        <taxon>Fungi</taxon>
        <taxon>Dikarya</taxon>
        <taxon>Basidiomycota</taxon>
        <taxon>Agaricomycotina</taxon>
        <taxon>Agaricomycetes</taxon>
        <taxon>Agaricomycetidae</taxon>
        <taxon>Agaricales</taxon>
        <taxon>Agaricineae</taxon>
        <taxon>Agaricaceae</taxon>
        <taxon>Leucocoprinus</taxon>
    </lineage>
</organism>
<protein>
    <recommendedName>
        <fullName evidence="17">Subtilisin-like protein</fullName>
    </recommendedName>
</protein>
<feature type="domain" description="C5a peptidase/Subtilisin-like protease SBT2-like Fn3-like" evidence="13">
    <location>
        <begin position="666"/>
        <end position="770"/>
    </location>
</feature>
<feature type="region of interest" description="Disordered" evidence="9">
    <location>
        <begin position="1271"/>
        <end position="1425"/>
    </location>
</feature>
<dbReference type="Gene3D" id="3.40.50.200">
    <property type="entry name" value="Peptidase S8/S53 domain"/>
    <property type="match status" value="1"/>
</dbReference>
<dbReference type="InterPro" id="IPR023828">
    <property type="entry name" value="Peptidase_S8_Ser-AS"/>
</dbReference>
<feature type="compositionally biased region" description="Gly residues" evidence="9">
    <location>
        <begin position="1590"/>
        <end position="1600"/>
    </location>
</feature>
<keyword evidence="4 10" id="KW-0732">Signal</keyword>
<dbReference type="GO" id="GO:0016020">
    <property type="term" value="C:membrane"/>
    <property type="evidence" value="ECO:0007669"/>
    <property type="project" value="InterPro"/>
</dbReference>
<dbReference type="PROSITE" id="PS00138">
    <property type="entry name" value="SUBTILASE_SER"/>
    <property type="match status" value="1"/>
</dbReference>
<evidence type="ECO:0000313" key="16">
    <source>
        <dbReference type="Proteomes" id="UP001213000"/>
    </source>
</evidence>
<keyword evidence="5 8" id="KW-0378">Hydrolase</keyword>
<evidence type="ECO:0000256" key="3">
    <source>
        <dbReference type="ARBA" id="ARBA00022670"/>
    </source>
</evidence>
<feature type="compositionally biased region" description="Basic and acidic residues" evidence="9">
    <location>
        <begin position="1362"/>
        <end position="1376"/>
    </location>
</feature>
<accession>A0AAD5VG51</accession>
<proteinExistence type="inferred from homology"/>
<feature type="signal peptide" evidence="10">
    <location>
        <begin position="1"/>
        <end position="18"/>
    </location>
</feature>
<dbReference type="SUPFAM" id="SSF52025">
    <property type="entry name" value="PA domain"/>
    <property type="match status" value="1"/>
</dbReference>
<feature type="compositionally biased region" description="Polar residues" evidence="9">
    <location>
        <begin position="1313"/>
        <end position="1324"/>
    </location>
</feature>
<feature type="compositionally biased region" description="Basic and acidic residues" evidence="9">
    <location>
        <begin position="1384"/>
        <end position="1401"/>
    </location>
</feature>
<feature type="compositionally biased region" description="Low complexity" evidence="9">
    <location>
        <begin position="1271"/>
        <end position="1301"/>
    </location>
</feature>
<evidence type="ECO:0000256" key="4">
    <source>
        <dbReference type="ARBA" id="ARBA00022729"/>
    </source>
</evidence>
<dbReference type="GO" id="GO:0004252">
    <property type="term" value="F:serine-type endopeptidase activity"/>
    <property type="evidence" value="ECO:0007669"/>
    <property type="project" value="UniProtKB-UniRule"/>
</dbReference>
<dbReference type="GO" id="GO:0006508">
    <property type="term" value="P:proteolysis"/>
    <property type="evidence" value="ECO:0007669"/>
    <property type="project" value="UniProtKB-KW"/>
</dbReference>
<dbReference type="InterPro" id="IPR003137">
    <property type="entry name" value="PA_domain"/>
</dbReference>
<dbReference type="Pfam" id="PF06280">
    <property type="entry name" value="fn3_5"/>
    <property type="match status" value="1"/>
</dbReference>
<feature type="active site" description="Charge relay system" evidence="7 8">
    <location>
        <position position="274"/>
    </location>
</feature>
<dbReference type="PROSITE" id="PS00137">
    <property type="entry name" value="SUBTILASE_HIS"/>
    <property type="match status" value="1"/>
</dbReference>
<keyword evidence="2" id="KW-0134">Cell wall</keyword>
<dbReference type="Pfam" id="PF00082">
    <property type="entry name" value="Peptidase_S8"/>
    <property type="match status" value="1"/>
</dbReference>
<evidence type="ECO:0000259" key="12">
    <source>
        <dbReference type="Pfam" id="PF02225"/>
    </source>
</evidence>
<dbReference type="Pfam" id="PF19031">
    <property type="entry name" value="Intu_longin_1"/>
    <property type="match status" value="1"/>
</dbReference>
<feature type="compositionally biased region" description="Acidic residues" evidence="9">
    <location>
        <begin position="1330"/>
        <end position="1343"/>
    </location>
</feature>
<sequence>MRGLVLSTLFLSICPAFSVVPLSSVLRKSNLPVLSNRFIVEVDDVANIPPSKRSFQTPHERFYAHLKSRDVLFNVTREFKAEGLFVGAAISLDNPQDVAALQDAPGVKDIRPIRKFDIPKPVFKHVVTDPNDSAIPADTESTHIITYCIVLREKLDESACTIVSLTIPTWLSKSVHPEDKDAHPDVVPTRICEYLETEKGVDKLHARGITGEGIKIGISPFSIDTGVDYTHPTLGGGYGPGYKIVGGKDLVGDDYNGLNTPVPDDDPFEECNGHGTHVSGIIGADPGNEYRISGVAYNASLSMYRVFGCAGPSTTDDILVEAMLLGFSEGQDILTLSIGGADGWTESVSSVVASRLVKRGKIVTIAAGNDGISGSWYTSSPGNGVDVISVASSDNIVIPLQNATVGGIQHDPITYWSTFPLHPLPAEGPLPIYATSNSTTVVDDACSPLPDDTPDLSGKLVIIRRGTCTFVEKLTNAAAKGAQVALIYDNGTGFSNIAVGEFIAALIQAADGEFLVEQFAAGVPVTITIPSSGGSTDIPDPNGGLISSFSSYGPSNDFFFKPAVAAPGGNIFSTLPRGTYGVASGTSMATPFVAGSAALILQTRGRTADVARGVRSLLEATSQRIPSNKTDGDPLQTLTQQGAGLIDVFKAVNAETVLSPTELIVNDTTHARPVQNFNVLNTGKTSKKYTLSHIPAGTALTIQPGSILPAEGPVPLSKSAAQVSVKPSSFTLKPGASRNVVATILGPTNLDNSTFPVYSGWIEVSDGTNSFHVTYLGLVGSLIDKQVLDTTDLFFGVPIPTILDSQGNTQEGPVNYTFVGYDVPTLLWRQAFGTPRLMVDLVDPNIEIDTTTLKSRASSDALKPFISFPKPNEGGSIKQVKTIGSILELDHITRNTDFGVQVQDNGYNAFDMKTPTFANGTVIPNGINAHNCDMNRTPANLAYLTIYNPSLRSTSPPTDDDEDAEEQAHILFYTSKERAVSRDRMLRQIGLAKALVSFSEMFNAKDPLDTVHSQTRRMIMVSPEPNFWIHACVELAKAPRVIQDKSRSKSKDKTRSKGKEKENDKDKAKDVPVYDYENGSVHDGALKEDIMRGYEKFKLLHGSFTAILEALGQEALGLQLERFWTPWAWSWPLEDGHDFGQHLGVALHPYFKALLPTIDDFKADLPQDELDPLLLSPTSIIPSTAYLTRDYPNSLTLYLTSLIPPPRDPSVHSQDDILASSQATIKGIDKVVKDQENASSNVSGTSNFLNNMPAMDVRKWNWGGVLTFGRGSSSKASSQGSSAPNTAAGTTAASTASSSRRGSTDQPRPPGNDENTTAESAESGTKSDDAEGDDKDSVVEAEVDLSALDDAISSKVSPAPSVRERPDGDDSPHKPDGTPSSPEKPPDSSTTERDDQESGHDAEEEAVEEDIEKRTIGESENITPKPLPAFLRKTVHLRDGDNPLSTSPRIVYFLIDQKGQWMLALVGGRIENQESEIQNILDHASRKSEKFFETIEEIVQEESIKAMTDSLPSASSILQPSDAHIGSTGKYTHGSQNFHSKSGILHEAKALQDRDPEILEVFSRGQNPQYWHMARRTRSPLNGQSSTATTGGGGNGGGPGLSEPLEMYMEVFRKEASLADVDNVMAGAVKNWKGVVEEVDVLHSNFQEAPKLGNKNELGLGLLP</sequence>
<comment type="caution">
    <text evidence="15">The sequence shown here is derived from an EMBL/GenBank/DDBJ whole genome shotgun (WGS) entry which is preliminary data.</text>
</comment>
<dbReference type="GO" id="GO:0016192">
    <property type="term" value="P:vesicle-mediated transport"/>
    <property type="evidence" value="ECO:0007669"/>
    <property type="project" value="InterPro"/>
</dbReference>
<keyword evidence="2" id="KW-0964">Secreted</keyword>
<dbReference type="InterPro" id="IPR015500">
    <property type="entry name" value="Peptidase_S8_subtilisin-rel"/>
</dbReference>
<evidence type="ECO:0000256" key="2">
    <source>
        <dbReference type="ARBA" id="ARBA00022512"/>
    </source>
</evidence>
<feature type="chain" id="PRO_5041911453" description="Subtilisin-like protein" evidence="10">
    <location>
        <begin position="19"/>
        <end position="1664"/>
    </location>
</feature>
<evidence type="ECO:0000313" key="15">
    <source>
        <dbReference type="EMBL" id="KAJ3557998.1"/>
    </source>
</evidence>
<evidence type="ECO:0000256" key="6">
    <source>
        <dbReference type="ARBA" id="ARBA00022825"/>
    </source>
</evidence>
<dbReference type="PRINTS" id="PR00723">
    <property type="entry name" value="SUBTILISIN"/>
</dbReference>
<reference evidence="15" key="1">
    <citation type="submission" date="2022-07" db="EMBL/GenBank/DDBJ databases">
        <title>Genome Sequence of Leucocoprinus birnbaumii.</title>
        <authorList>
            <person name="Buettner E."/>
        </authorList>
    </citation>
    <scope>NUCLEOTIDE SEQUENCE</scope>
    <source>
        <strain evidence="15">VT141</strain>
    </source>
</reference>
<dbReference type="InterPro" id="IPR043987">
    <property type="entry name" value="CCZ1/INTU/HSP4_longin_1"/>
</dbReference>
<dbReference type="InterPro" id="IPR046450">
    <property type="entry name" value="PA_dom_sf"/>
</dbReference>
<evidence type="ECO:0000259" key="13">
    <source>
        <dbReference type="Pfam" id="PF06280"/>
    </source>
</evidence>
<feature type="active site" description="Charge relay system" evidence="7 8">
    <location>
        <position position="587"/>
    </location>
</feature>
<dbReference type="InterPro" id="IPR010435">
    <property type="entry name" value="C5a/SBT2-like_Fn3"/>
</dbReference>
<evidence type="ECO:0000256" key="8">
    <source>
        <dbReference type="PROSITE-ProRule" id="PRU01240"/>
    </source>
</evidence>
<keyword evidence="3 8" id="KW-0645">Protease</keyword>
<feature type="domain" description="Peptidase S8/S53" evidence="11">
    <location>
        <begin position="212"/>
        <end position="644"/>
    </location>
</feature>
<name>A0AAD5VG51_9AGAR</name>
<dbReference type="InterPro" id="IPR000209">
    <property type="entry name" value="Peptidase_S8/S53_dom"/>
</dbReference>
<dbReference type="Proteomes" id="UP001213000">
    <property type="component" value="Unassembled WGS sequence"/>
</dbReference>
<dbReference type="GO" id="GO:0005615">
    <property type="term" value="C:extracellular space"/>
    <property type="evidence" value="ECO:0007669"/>
    <property type="project" value="TreeGrafter"/>
</dbReference>
<evidence type="ECO:0000256" key="7">
    <source>
        <dbReference type="PIRSR" id="PIRSR615500-1"/>
    </source>
</evidence>
<evidence type="ECO:0008006" key="17">
    <source>
        <dbReference type="Google" id="ProtNLM"/>
    </source>
</evidence>
<evidence type="ECO:0000256" key="9">
    <source>
        <dbReference type="SAM" id="MobiDB-lite"/>
    </source>
</evidence>
<dbReference type="PROSITE" id="PS51892">
    <property type="entry name" value="SUBTILASE"/>
    <property type="match status" value="1"/>
</dbReference>
<dbReference type="PANTHER" id="PTHR43806:SF66">
    <property type="entry name" value="SERIN ENDOPEPTIDASE"/>
    <property type="match status" value="1"/>
</dbReference>
<dbReference type="EMBL" id="JANIEX010001431">
    <property type="protein sequence ID" value="KAJ3557998.1"/>
    <property type="molecule type" value="Genomic_DNA"/>
</dbReference>
<feature type="active site" description="Charge relay system" evidence="7 8">
    <location>
        <position position="224"/>
    </location>
</feature>
<feature type="domain" description="PA" evidence="12">
    <location>
        <begin position="441"/>
        <end position="512"/>
    </location>
</feature>
<dbReference type="InterPro" id="IPR036852">
    <property type="entry name" value="Peptidase_S8/S53_dom_sf"/>
</dbReference>
<feature type="domain" description="CCZ1/INTU/HSP4 first Longin" evidence="14">
    <location>
        <begin position="958"/>
        <end position="1045"/>
    </location>
</feature>
<dbReference type="InterPro" id="IPR022398">
    <property type="entry name" value="Peptidase_S8_His-AS"/>
</dbReference>
<dbReference type="InterPro" id="IPR034187">
    <property type="entry name" value="Peptidases_S8_5"/>
</dbReference>
<evidence type="ECO:0000256" key="10">
    <source>
        <dbReference type="SAM" id="SignalP"/>
    </source>
</evidence>